<evidence type="ECO:0000313" key="4">
    <source>
        <dbReference type="Proteomes" id="UP000054639"/>
    </source>
</evidence>
<feature type="transmembrane region" description="Helical" evidence="1">
    <location>
        <begin position="52"/>
        <end position="73"/>
    </location>
</feature>
<dbReference type="Proteomes" id="UP000254230">
    <property type="component" value="Unassembled WGS sequence"/>
</dbReference>
<sequence length="105" mass="11713">MRTLFDWLPKDLGFEKNPNEFGKECNKAYGGLPPQWGGTIDSCEVKTEYFALVYNFIGFVGSLAAVVGGFIALQYAKNTLIDAVSENKPEYECQNRALNFDRFGG</sequence>
<keyword evidence="1" id="KW-0472">Membrane</keyword>
<gene>
    <name evidence="2" type="ORF">Lqua_1862</name>
    <name evidence="3" type="ORF">NCTC12376_02155</name>
</gene>
<dbReference type="RefSeq" id="WP_238585560.1">
    <property type="nucleotide sequence ID" value="NZ_CAAAIL010000015.1"/>
</dbReference>
<keyword evidence="4" id="KW-1185">Reference proteome</keyword>
<dbReference type="EMBL" id="LNYR01000022">
    <property type="protein sequence ID" value="KTD48333.1"/>
    <property type="molecule type" value="Genomic_DNA"/>
</dbReference>
<evidence type="ECO:0000313" key="5">
    <source>
        <dbReference type="Proteomes" id="UP000254230"/>
    </source>
</evidence>
<keyword evidence="1" id="KW-1133">Transmembrane helix</keyword>
<dbReference type="EMBL" id="UGOW01000001">
    <property type="protein sequence ID" value="STY18337.1"/>
    <property type="molecule type" value="Genomic_DNA"/>
</dbReference>
<reference evidence="3 5" key="2">
    <citation type="submission" date="2018-06" db="EMBL/GenBank/DDBJ databases">
        <authorList>
            <consortium name="Pathogen Informatics"/>
            <person name="Doyle S."/>
        </authorList>
    </citation>
    <scope>NUCLEOTIDE SEQUENCE [LARGE SCALE GENOMIC DNA]</scope>
    <source>
        <strain evidence="3 5">NCTC12376</strain>
    </source>
</reference>
<evidence type="ECO:0000256" key="1">
    <source>
        <dbReference type="SAM" id="Phobius"/>
    </source>
</evidence>
<evidence type="ECO:0000313" key="3">
    <source>
        <dbReference type="EMBL" id="STY18337.1"/>
    </source>
</evidence>
<organism evidence="3 5">
    <name type="scientific">Legionella quateirensis</name>
    <dbReference type="NCBI Taxonomy" id="45072"/>
    <lineage>
        <taxon>Bacteria</taxon>
        <taxon>Pseudomonadati</taxon>
        <taxon>Pseudomonadota</taxon>
        <taxon>Gammaproteobacteria</taxon>
        <taxon>Legionellales</taxon>
        <taxon>Legionellaceae</taxon>
        <taxon>Legionella</taxon>
    </lineage>
</organism>
<dbReference type="AlphaFoldDB" id="A0A378KXV6"/>
<reference evidence="2 4" key="1">
    <citation type="submission" date="2015-11" db="EMBL/GenBank/DDBJ databases">
        <title>Genomic analysis of 38 Legionella species identifies large and diverse effector repertoires.</title>
        <authorList>
            <person name="Burstein D."/>
            <person name="Amaro F."/>
            <person name="Zusman T."/>
            <person name="Lifshitz Z."/>
            <person name="Cohen O."/>
            <person name="Gilbert J.A."/>
            <person name="Pupko T."/>
            <person name="Shuman H.A."/>
            <person name="Segal G."/>
        </authorList>
    </citation>
    <scope>NUCLEOTIDE SEQUENCE [LARGE SCALE GENOMIC DNA]</scope>
    <source>
        <strain evidence="2 4">ATCC 49507</strain>
    </source>
</reference>
<keyword evidence="1" id="KW-0812">Transmembrane</keyword>
<dbReference type="Proteomes" id="UP000054639">
    <property type="component" value="Unassembled WGS sequence"/>
</dbReference>
<name>A0A378KXV6_9GAMM</name>
<protein>
    <submittedName>
        <fullName evidence="3">Uncharacterized protein</fullName>
    </submittedName>
</protein>
<evidence type="ECO:0000313" key="2">
    <source>
        <dbReference type="EMBL" id="KTD48333.1"/>
    </source>
</evidence>
<accession>A0A378KXV6</accession>
<proteinExistence type="predicted"/>